<dbReference type="Proteomes" id="UP000191342">
    <property type="component" value="Unassembled WGS sequence"/>
</dbReference>
<feature type="domain" description="DUF7703" evidence="2">
    <location>
        <begin position="26"/>
        <end position="124"/>
    </location>
</feature>
<dbReference type="PANTHER" id="PTHR37013">
    <property type="entry name" value="INTEGRAL MEMBRANE PROTEIN (AFU_ORTHOLOGUE AFUA_1G05950)-RELATED"/>
    <property type="match status" value="1"/>
</dbReference>
<dbReference type="EMBL" id="MLQL01000084">
    <property type="protein sequence ID" value="OQE10646.1"/>
    <property type="molecule type" value="Genomic_DNA"/>
</dbReference>
<comment type="caution">
    <text evidence="3">The sequence shown here is derived from an EMBL/GenBank/DDBJ whole genome shotgun (WGS) entry which is preliminary data.</text>
</comment>
<protein>
    <recommendedName>
        <fullName evidence="2">DUF7703 domain-containing protein</fullName>
    </recommendedName>
</protein>
<reference evidence="4" key="1">
    <citation type="journal article" date="2017" name="Nat. Microbiol.">
        <title>Global analysis of biosynthetic gene clusters reveals vast potential of secondary metabolite production in Penicillium species.</title>
        <authorList>
            <person name="Nielsen J.C."/>
            <person name="Grijseels S."/>
            <person name="Prigent S."/>
            <person name="Ji B."/>
            <person name="Dainat J."/>
            <person name="Nielsen K.F."/>
            <person name="Frisvad J.C."/>
            <person name="Workman M."/>
            <person name="Nielsen J."/>
        </authorList>
    </citation>
    <scope>NUCLEOTIDE SEQUENCE [LARGE SCALE GENOMIC DNA]</scope>
    <source>
        <strain evidence="4">IBT 14082</strain>
    </source>
</reference>
<keyword evidence="1" id="KW-0472">Membrane</keyword>
<dbReference type="InterPro" id="IPR056120">
    <property type="entry name" value="DUF7703"/>
</dbReference>
<feature type="transmembrane region" description="Helical" evidence="1">
    <location>
        <begin position="97"/>
        <end position="119"/>
    </location>
</feature>
<keyword evidence="4" id="KW-1185">Reference proteome</keyword>
<dbReference type="PANTHER" id="PTHR37013:SF3">
    <property type="entry name" value="INTEGRAL MEMBRANE PROTEIN (AFU_ORTHOLOGUE AFUA_1G05950)"/>
    <property type="match status" value="1"/>
</dbReference>
<gene>
    <name evidence="3" type="ORF">PENFLA_c084G01908</name>
</gene>
<feature type="transmembrane region" description="Helical" evidence="1">
    <location>
        <begin position="65"/>
        <end position="85"/>
    </location>
</feature>
<accession>A0A1V6S9U0</accession>
<evidence type="ECO:0000313" key="4">
    <source>
        <dbReference type="Proteomes" id="UP000191342"/>
    </source>
</evidence>
<evidence type="ECO:0000259" key="2">
    <source>
        <dbReference type="Pfam" id="PF24802"/>
    </source>
</evidence>
<dbReference type="AlphaFoldDB" id="A0A1V6S9U0"/>
<evidence type="ECO:0000256" key="1">
    <source>
        <dbReference type="SAM" id="Phobius"/>
    </source>
</evidence>
<dbReference type="OrthoDB" id="405906at2759"/>
<dbReference type="STRING" id="254877.A0A1V6S9U0"/>
<dbReference type="Pfam" id="PF24802">
    <property type="entry name" value="DUF7703"/>
    <property type="match status" value="1"/>
</dbReference>
<keyword evidence="1" id="KW-1133">Transmembrane helix</keyword>
<feature type="transmembrane region" description="Helical" evidence="1">
    <location>
        <begin position="35"/>
        <end position="59"/>
    </location>
</feature>
<keyword evidence="1" id="KW-0812">Transmembrane</keyword>
<proteinExistence type="predicted"/>
<evidence type="ECO:0000313" key="3">
    <source>
        <dbReference type="EMBL" id="OQE10646.1"/>
    </source>
</evidence>
<organism evidence="3 4">
    <name type="scientific">Penicillium flavigenum</name>
    <dbReference type="NCBI Taxonomy" id="254877"/>
    <lineage>
        <taxon>Eukaryota</taxon>
        <taxon>Fungi</taxon>
        <taxon>Dikarya</taxon>
        <taxon>Ascomycota</taxon>
        <taxon>Pezizomycotina</taxon>
        <taxon>Eurotiomycetes</taxon>
        <taxon>Eurotiomycetidae</taxon>
        <taxon>Eurotiales</taxon>
        <taxon>Aspergillaceae</taxon>
        <taxon>Penicillium</taxon>
    </lineage>
</organism>
<name>A0A1V6S9U0_9EURO</name>
<sequence>MNQQILMCLHTTRLLMSSNPEQVPASLGQNQAMRVGVIIFIAIALYNALELTVLIALSFKTCRSVYFWSQLISTVLGMILASLGPSFRNFSLTPLRLTLLVSNIGFIMMVPTQSAILYLRLHLI</sequence>